<keyword evidence="5" id="KW-0479">Metal-binding</keyword>
<dbReference type="Gene3D" id="3.30.40.10">
    <property type="entry name" value="Zinc/RING finger domain, C3HC4 (zinc finger)"/>
    <property type="match status" value="1"/>
</dbReference>
<keyword evidence="9" id="KW-0862">Zinc</keyword>
<evidence type="ECO:0000256" key="3">
    <source>
        <dbReference type="ARBA" id="ARBA00012251"/>
    </source>
</evidence>
<dbReference type="InterPro" id="IPR018957">
    <property type="entry name" value="Znf_C3HC4_RING-type"/>
</dbReference>
<dbReference type="InterPro" id="IPR031127">
    <property type="entry name" value="E3_UB_ligase_RBR"/>
</dbReference>
<dbReference type="SMART" id="SM00647">
    <property type="entry name" value="IBR"/>
    <property type="match status" value="2"/>
</dbReference>
<evidence type="ECO:0000256" key="12">
    <source>
        <dbReference type="SAM" id="MobiDB-lite"/>
    </source>
</evidence>
<dbReference type="GO" id="GO:0008270">
    <property type="term" value="F:zinc ion binding"/>
    <property type="evidence" value="ECO:0007669"/>
    <property type="project" value="UniProtKB-KW"/>
</dbReference>
<dbReference type="Gene3D" id="1.20.120.1750">
    <property type="match status" value="1"/>
</dbReference>
<dbReference type="SMART" id="SM00184">
    <property type="entry name" value="RING"/>
    <property type="match status" value="1"/>
</dbReference>
<feature type="domain" description="RING-type" evidence="13">
    <location>
        <begin position="208"/>
        <end position="253"/>
    </location>
</feature>
<evidence type="ECO:0000256" key="10">
    <source>
        <dbReference type="ARBA" id="ARBA00044508"/>
    </source>
</evidence>
<evidence type="ECO:0000256" key="6">
    <source>
        <dbReference type="ARBA" id="ARBA00022737"/>
    </source>
</evidence>
<evidence type="ECO:0000259" key="14">
    <source>
        <dbReference type="PROSITE" id="PS50908"/>
    </source>
</evidence>
<dbReference type="InterPro" id="IPR047548">
    <property type="entry name" value="Rcat_RBR_RNF14"/>
</dbReference>
<dbReference type="Pfam" id="PF00097">
    <property type="entry name" value="zf-C3HC4"/>
    <property type="match status" value="1"/>
</dbReference>
<feature type="compositionally biased region" description="Acidic residues" evidence="12">
    <location>
        <begin position="459"/>
        <end position="472"/>
    </location>
</feature>
<dbReference type="Pfam" id="PF26200">
    <property type="entry name" value="Rcat_RNF216"/>
    <property type="match status" value="1"/>
</dbReference>
<evidence type="ECO:0000313" key="17">
    <source>
        <dbReference type="WBParaSite" id="ALUE_0001046701-mRNA-1"/>
    </source>
</evidence>
<comment type="pathway">
    <text evidence="2">Protein modification; protein ubiquitination.</text>
</comment>
<evidence type="ECO:0000256" key="4">
    <source>
        <dbReference type="ARBA" id="ARBA00022679"/>
    </source>
</evidence>
<evidence type="ECO:0000256" key="5">
    <source>
        <dbReference type="ARBA" id="ARBA00022723"/>
    </source>
</evidence>
<sequence>MSGKEETTEKHNEKTKCSDCEEQKDELMALESIFCDRSDQLHYSIKEEGEHSSIDGCVCVNLPKLEKAIIVRSTDAKGSKEIKINYVSPLTLTFDLPHDYPSSSAPRFSIYAAWITQDEREQLSLSLRDCWREYQGMPILFTWTQTLEDEAMRMLNAKSVIDLDAIHLDDSSNSEVGVQQDSGERLRVMSEYEENASQVDFEKGWYDCEVCFDSKSGKESVKFMPCGHIFCLGCVSSYYRQRLKDLTTRRLECLREGCESAATQAQLKLALAKEEYERYESLLLAGTLDLMSDVVICPRIACGAHVLLDAEQLNGTSLTPNLGQCSVCNYTFCIICKKTYHGLDDCVFDAALREELLMKHEKASADEREAMFRRYGRKKVERQIEWMKSDRWMAQNSKPCPRCRVKIEKADGCNKIHCAKCGVNFCWLCGAELGKKNPYEHFNMPGSCCFNRLFEGVEESDSEEEEDEEDDWIPFLEDNNSSDG</sequence>
<dbReference type="Gene3D" id="2.20.25.20">
    <property type="match status" value="1"/>
</dbReference>
<dbReference type="WBParaSite" id="ALUE_0001046701-mRNA-1">
    <property type="protein sequence ID" value="ALUE_0001046701-mRNA-1"/>
    <property type="gene ID" value="ALUE_0001046701"/>
</dbReference>
<evidence type="ECO:0000256" key="8">
    <source>
        <dbReference type="ARBA" id="ARBA00022786"/>
    </source>
</evidence>
<evidence type="ECO:0000313" key="16">
    <source>
        <dbReference type="Proteomes" id="UP000036681"/>
    </source>
</evidence>
<dbReference type="PROSITE" id="PS00518">
    <property type="entry name" value="ZF_RING_1"/>
    <property type="match status" value="1"/>
</dbReference>
<dbReference type="Pfam" id="PF01485">
    <property type="entry name" value="IBR"/>
    <property type="match status" value="1"/>
</dbReference>
<dbReference type="InterPro" id="IPR013083">
    <property type="entry name" value="Znf_RING/FYVE/PHD"/>
</dbReference>
<dbReference type="PANTHER" id="PTHR11685">
    <property type="entry name" value="RBR FAMILY RING FINGER AND IBR DOMAIN-CONTAINING"/>
    <property type="match status" value="1"/>
</dbReference>
<reference evidence="17" key="1">
    <citation type="submission" date="2017-02" db="UniProtKB">
        <authorList>
            <consortium name="WormBaseParasite"/>
        </authorList>
    </citation>
    <scope>IDENTIFICATION</scope>
</reference>
<name>A0A0M3I235_ASCLU</name>
<keyword evidence="16" id="KW-1185">Reference proteome</keyword>
<dbReference type="InterPro" id="IPR002867">
    <property type="entry name" value="IBR_dom"/>
</dbReference>
<dbReference type="SUPFAM" id="SSF57850">
    <property type="entry name" value="RING/U-box"/>
    <property type="match status" value="3"/>
</dbReference>
<dbReference type="CDD" id="cd20354">
    <property type="entry name" value="Rcat_RBR_RNF14"/>
    <property type="match status" value="1"/>
</dbReference>
<dbReference type="PROSITE" id="PS50089">
    <property type="entry name" value="ZF_RING_2"/>
    <property type="match status" value="1"/>
</dbReference>
<dbReference type="SMART" id="SM00591">
    <property type="entry name" value="RWD"/>
    <property type="match status" value="1"/>
</dbReference>
<comment type="similarity">
    <text evidence="10">Belongs to the RBR family. RNF14 subfamily.</text>
</comment>
<feature type="domain" description="RWD" evidence="14">
    <location>
        <begin position="25"/>
        <end position="154"/>
    </location>
</feature>
<dbReference type="InterPro" id="IPR016135">
    <property type="entry name" value="UBQ-conjugating_enzyme/RWD"/>
</dbReference>
<accession>A0A0M3I235</accession>
<feature type="region of interest" description="Disordered" evidence="12">
    <location>
        <begin position="459"/>
        <end position="484"/>
    </location>
</feature>
<evidence type="ECO:0000256" key="2">
    <source>
        <dbReference type="ARBA" id="ARBA00004906"/>
    </source>
</evidence>
<dbReference type="GO" id="GO:0061630">
    <property type="term" value="F:ubiquitin protein ligase activity"/>
    <property type="evidence" value="ECO:0007669"/>
    <property type="project" value="UniProtKB-EC"/>
</dbReference>
<dbReference type="CDD" id="cd20341">
    <property type="entry name" value="BRcat_RBR_RNF14"/>
    <property type="match status" value="1"/>
</dbReference>
<proteinExistence type="inferred from homology"/>
<dbReference type="InterPro" id="IPR017907">
    <property type="entry name" value="Znf_RING_CS"/>
</dbReference>
<dbReference type="Gene3D" id="3.10.110.10">
    <property type="entry name" value="Ubiquitin Conjugating Enzyme"/>
    <property type="match status" value="1"/>
</dbReference>
<dbReference type="Pfam" id="PF05773">
    <property type="entry name" value="RWD"/>
    <property type="match status" value="1"/>
</dbReference>
<keyword evidence="4" id="KW-0808">Transferase</keyword>
<dbReference type="AlphaFoldDB" id="A0A0M3I235"/>
<evidence type="ECO:0000256" key="1">
    <source>
        <dbReference type="ARBA" id="ARBA00001798"/>
    </source>
</evidence>
<dbReference type="InterPro" id="IPR001841">
    <property type="entry name" value="Znf_RING"/>
</dbReference>
<organism evidence="16 17">
    <name type="scientific">Ascaris lumbricoides</name>
    <name type="common">Giant roundworm</name>
    <dbReference type="NCBI Taxonomy" id="6252"/>
    <lineage>
        <taxon>Eukaryota</taxon>
        <taxon>Metazoa</taxon>
        <taxon>Ecdysozoa</taxon>
        <taxon>Nematoda</taxon>
        <taxon>Chromadorea</taxon>
        <taxon>Rhabditida</taxon>
        <taxon>Spirurina</taxon>
        <taxon>Ascaridomorpha</taxon>
        <taxon>Ascaridoidea</taxon>
        <taxon>Ascarididae</taxon>
        <taxon>Ascaris</taxon>
    </lineage>
</organism>
<dbReference type="EC" id="2.3.2.31" evidence="3"/>
<protein>
    <recommendedName>
        <fullName evidence="3">RBR-type E3 ubiquitin transferase</fullName>
        <ecNumber evidence="3">2.3.2.31</ecNumber>
    </recommendedName>
</protein>
<dbReference type="PROSITE" id="PS51873">
    <property type="entry name" value="TRIAD"/>
    <property type="match status" value="1"/>
</dbReference>
<dbReference type="FunFam" id="3.30.40.10:FF:000137">
    <property type="entry name" value="RanBP-type and C3HC4-type zinc finger-containing protein 1"/>
    <property type="match status" value="1"/>
</dbReference>
<evidence type="ECO:0000259" key="13">
    <source>
        <dbReference type="PROSITE" id="PS50089"/>
    </source>
</evidence>
<evidence type="ECO:0000256" key="9">
    <source>
        <dbReference type="ARBA" id="ARBA00022833"/>
    </source>
</evidence>
<evidence type="ECO:0000256" key="11">
    <source>
        <dbReference type="PROSITE-ProRule" id="PRU00175"/>
    </source>
</evidence>
<dbReference type="InterPro" id="IPR006575">
    <property type="entry name" value="RWD_dom"/>
</dbReference>
<dbReference type="SUPFAM" id="SSF54495">
    <property type="entry name" value="UBC-like"/>
    <property type="match status" value="1"/>
</dbReference>
<dbReference type="Proteomes" id="UP000036681">
    <property type="component" value="Unplaced"/>
</dbReference>
<feature type="domain" description="RING-type" evidence="15">
    <location>
        <begin position="204"/>
        <end position="453"/>
    </location>
</feature>
<keyword evidence="8" id="KW-0833">Ubl conjugation pathway</keyword>
<dbReference type="InterPro" id="IPR044066">
    <property type="entry name" value="TRIAD_supradom"/>
</dbReference>
<dbReference type="CDD" id="cd23820">
    <property type="entry name" value="RWD_RNF14"/>
    <property type="match status" value="1"/>
</dbReference>
<evidence type="ECO:0000259" key="15">
    <source>
        <dbReference type="PROSITE" id="PS51873"/>
    </source>
</evidence>
<dbReference type="PROSITE" id="PS50908">
    <property type="entry name" value="RWD"/>
    <property type="match status" value="1"/>
</dbReference>
<keyword evidence="7 11" id="KW-0863">Zinc-finger</keyword>
<evidence type="ECO:0000256" key="7">
    <source>
        <dbReference type="ARBA" id="ARBA00022771"/>
    </source>
</evidence>
<comment type="catalytic activity">
    <reaction evidence="1">
        <text>[E2 ubiquitin-conjugating enzyme]-S-ubiquitinyl-L-cysteine + [acceptor protein]-L-lysine = [E2 ubiquitin-conjugating enzyme]-L-cysteine + [acceptor protein]-N(6)-ubiquitinyl-L-lysine.</text>
        <dbReference type="EC" id="2.3.2.31"/>
    </reaction>
</comment>
<dbReference type="GO" id="GO:0016567">
    <property type="term" value="P:protein ubiquitination"/>
    <property type="evidence" value="ECO:0007669"/>
    <property type="project" value="InterPro"/>
</dbReference>
<keyword evidence="6" id="KW-0677">Repeat</keyword>